<evidence type="ECO:0000313" key="2">
    <source>
        <dbReference type="Proteomes" id="UP000838756"/>
    </source>
</evidence>
<dbReference type="OrthoDB" id="407509at2759"/>
<evidence type="ECO:0000313" key="1">
    <source>
        <dbReference type="EMBL" id="CAH2266287.1"/>
    </source>
</evidence>
<accession>A0A8S4SMN0</accession>
<gene>
    <name evidence="1" type="primary">jg17833</name>
    <name evidence="1" type="ORF">PAEG_LOCUS25239</name>
</gene>
<sequence length="104" mass="12192">MKYGAETWTLRVDLIHKFKVAQRAMERVMLRVSLRNEIQNDEIRRKTKVTDIAQRISKLKWQWADQLCRGPMAVGADVFWSGDRELASAVWENFQPAGQMSLKR</sequence>
<dbReference type="AlphaFoldDB" id="A0A8S4SMN0"/>
<dbReference type="Proteomes" id="UP000838756">
    <property type="component" value="Unassembled WGS sequence"/>
</dbReference>
<reference evidence="1" key="1">
    <citation type="submission" date="2022-03" db="EMBL/GenBank/DDBJ databases">
        <authorList>
            <person name="Lindestad O."/>
        </authorList>
    </citation>
    <scope>NUCLEOTIDE SEQUENCE</scope>
</reference>
<proteinExistence type="predicted"/>
<keyword evidence="2" id="KW-1185">Reference proteome</keyword>
<comment type="caution">
    <text evidence="1">The sequence shown here is derived from an EMBL/GenBank/DDBJ whole genome shotgun (WGS) entry which is preliminary data.</text>
</comment>
<dbReference type="EMBL" id="CAKXAJ010026304">
    <property type="protein sequence ID" value="CAH2266287.1"/>
    <property type="molecule type" value="Genomic_DNA"/>
</dbReference>
<name>A0A8S4SMN0_9NEOP</name>
<organism evidence="1 2">
    <name type="scientific">Pararge aegeria aegeria</name>
    <dbReference type="NCBI Taxonomy" id="348720"/>
    <lineage>
        <taxon>Eukaryota</taxon>
        <taxon>Metazoa</taxon>
        <taxon>Ecdysozoa</taxon>
        <taxon>Arthropoda</taxon>
        <taxon>Hexapoda</taxon>
        <taxon>Insecta</taxon>
        <taxon>Pterygota</taxon>
        <taxon>Neoptera</taxon>
        <taxon>Endopterygota</taxon>
        <taxon>Lepidoptera</taxon>
        <taxon>Glossata</taxon>
        <taxon>Ditrysia</taxon>
        <taxon>Papilionoidea</taxon>
        <taxon>Nymphalidae</taxon>
        <taxon>Satyrinae</taxon>
        <taxon>Satyrini</taxon>
        <taxon>Parargina</taxon>
        <taxon>Pararge</taxon>
    </lineage>
</organism>
<protein>
    <submittedName>
        <fullName evidence="1">Jg17833 protein</fullName>
    </submittedName>
</protein>